<name>A0A0R1FBR2_9LACO</name>
<dbReference type="eggNOG" id="COG4576">
    <property type="taxonomic scope" value="Bacteria"/>
</dbReference>
<dbReference type="InterPro" id="IPR036677">
    <property type="entry name" value="EutN_CcmL_sf"/>
</dbReference>
<dbReference type="PANTHER" id="PTHR36539">
    <property type="entry name" value="ETHANOLAMINE UTILIZATION PROTEIN EUTN"/>
    <property type="match status" value="1"/>
</dbReference>
<dbReference type="AlphaFoldDB" id="A0A0R1FBR2"/>
<dbReference type="RefSeq" id="WP_010010195.1">
    <property type="nucleotide sequence ID" value="NZ_AZCN01000004.1"/>
</dbReference>
<protein>
    <submittedName>
        <fullName evidence="4">Propanediol utilization protein</fullName>
    </submittedName>
</protein>
<keyword evidence="2" id="KW-1282">Carboxysome</keyword>
<dbReference type="PANTHER" id="PTHR36539:SF1">
    <property type="entry name" value="BACTERIAL MICROCOMPARTMENT SHELL VERTEX PROTEIN EUTN"/>
    <property type="match status" value="1"/>
</dbReference>
<dbReference type="SUPFAM" id="SSF159133">
    <property type="entry name" value="EutN/CcmL-like"/>
    <property type="match status" value="1"/>
</dbReference>
<dbReference type="PATRIC" id="fig|913848.6.peg.1536"/>
<evidence type="ECO:0000256" key="2">
    <source>
        <dbReference type="ARBA" id="ARBA00023669"/>
    </source>
</evidence>
<dbReference type="GO" id="GO:0031470">
    <property type="term" value="C:carboxysome"/>
    <property type="evidence" value="ECO:0007669"/>
    <property type="project" value="UniProtKB-SubCell"/>
</dbReference>
<accession>A0A0R1FBR2</accession>
<dbReference type="Pfam" id="PF03319">
    <property type="entry name" value="EutN_CcmL"/>
    <property type="match status" value="1"/>
</dbReference>
<dbReference type="Gene3D" id="2.40.50.220">
    <property type="entry name" value="EutN/Ccml"/>
    <property type="match status" value="1"/>
</dbReference>
<reference evidence="4 5" key="1">
    <citation type="journal article" date="2015" name="Genome Announc.">
        <title>Expanding the biotechnology potential of lactobacilli through comparative genomics of 213 strains and associated genera.</title>
        <authorList>
            <person name="Sun Z."/>
            <person name="Harris H.M."/>
            <person name="McCann A."/>
            <person name="Guo C."/>
            <person name="Argimon S."/>
            <person name="Zhang W."/>
            <person name="Yang X."/>
            <person name="Jeffery I.B."/>
            <person name="Cooney J.C."/>
            <person name="Kagawa T.F."/>
            <person name="Liu W."/>
            <person name="Song Y."/>
            <person name="Salvetti E."/>
            <person name="Wrobel A."/>
            <person name="Rasinkangas P."/>
            <person name="Parkhill J."/>
            <person name="Rea M.C."/>
            <person name="O'Sullivan O."/>
            <person name="Ritari J."/>
            <person name="Douillard F.P."/>
            <person name="Paul Ross R."/>
            <person name="Yang R."/>
            <person name="Briner A.E."/>
            <person name="Felis G.E."/>
            <person name="de Vos W.M."/>
            <person name="Barrangou R."/>
            <person name="Klaenhammer T.R."/>
            <person name="Caufield P.W."/>
            <person name="Cui Y."/>
            <person name="Zhang H."/>
            <person name="O'Toole P.W."/>
        </authorList>
    </citation>
    <scope>NUCLEOTIDE SEQUENCE [LARGE SCALE GENOMIC DNA]</scope>
    <source>
        <strain evidence="4 5">DSM 20001</strain>
    </source>
</reference>
<evidence type="ECO:0000256" key="1">
    <source>
        <dbReference type="ARBA" id="ARBA00023587"/>
    </source>
</evidence>
<proteinExistence type="predicted"/>
<dbReference type="PROSITE" id="PS51932">
    <property type="entry name" value="BMV"/>
    <property type="match status" value="1"/>
</dbReference>
<dbReference type="CDD" id="cd01614">
    <property type="entry name" value="EutN_CcmL"/>
    <property type="match status" value="1"/>
</dbReference>
<organism evidence="4 5">
    <name type="scientific">Loigolactobacillus coryniformis subsp. coryniformis KCTC 3167 = DSM 20001</name>
    <dbReference type="NCBI Taxonomy" id="913848"/>
    <lineage>
        <taxon>Bacteria</taxon>
        <taxon>Bacillati</taxon>
        <taxon>Bacillota</taxon>
        <taxon>Bacilli</taxon>
        <taxon>Lactobacillales</taxon>
        <taxon>Lactobacillaceae</taxon>
        <taxon>Loigolactobacillus</taxon>
    </lineage>
</organism>
<comment type="subcellular location">
    <subcellularLocation>
        <location evidence="1">Carboxysome</location>
    </subcellularLocation>
</comment>
<gene>
    <name evidence="4" type="ORF">FD22_GL001497</name>
</gene>
<dbReference type="InterPro" id="IPR004992">
    <property type="entry name" value="EutN_CcmL"/>
</dbReference>
<sequence length="90" mass="9643">MYMGKVVGSVVSSQKDTSLIGRKLMIVRQVDSNGDPMNREEVAADTVGAGIGEYVLMVRGAGARHSLDGDSSRRDVMDAAIVGIIDRFDK</sequence>
<evidence type="ECO:0000313" key="5">
    <source>
        <dbReference type="Proteomes" id="UP000051181"/>
    </source>
</evidence>
<dbReference type="GeneID" id="65916465"/>
<keyword evidence="3" id="KW-1283">Bacterial microcompartment</keyword>
<dbReference type="EMBL" id="AZCN01000004">
    <property type="protein sequence ID" value="KRK19053.1"/>
    <property type="molecule type" value="Genomic_DNA"/>
</dbReference>
<evidence type="ECO:0000313" key="4">
    <source>
        <dbReference type="EMBL" id="KRK19053.1"/>
    </source>
</evidence>
<evidence type="ECO:0000256" key="3">
    <source>
        <dbReference type="ARBA" id="ARBA00024446"/>
    </source>
</evidence>
<comment type="caution">
    <text evidence="4">The sequence shown here is derived from an EMBL/GenBank/DDBJ whole genome shotgun (WGS) entry which is preliminary data.</text>
</comment>
<dbReference type="Proteomes" id="UP000051181">
    <property type="component" value="Unassembled WGS sequence"/>
</dbReference>